<dbReference type="PANTHER" id="PTHR43884">
    <property type="entry name" value="ACYL-COA DEHYDROGENASE"/>
    <property type="match status" value="1"/>
</dbReference>
<dbReference type="Pfam" id="PF00441">
    <property type="entry name" value="Acyl-CoA_dh_1"/>
    <property type="match status" value="1"/>
</dbReference>
<evidence type="ECO:0000259" key="25">
    <source>
        <dbReference type="Pfam" id="PF02771"/>
    </source>
</evidence>
<reference evidence="26" key="1">
    <citation type="submission" date="2007-04" db="EMBL/GenBank/DDBJ databases">
        <title>Annotation of Pediculus humanus corporis strain USDA.</title>
        <authorList>
            <person name="Kirkness E."/>
            <person name="Hannick L."/>
            <person name="Hass B."/>
            <person name="Bruggner R."/>
            <person name="Lawson D."/>
            <person name="Bidwell S."/>
            <person name="Joardar V."/>
            <person name="Caler E."/>
            <person name="Walenz B."/>
            <person name="Inman J."/>
            <person name="Schobel S."/>
            <person name="Galinsky K."/>
            <person name="Amedeo P."/>
            <person name="Strausberg R."/>
        </authorList>
    </citation>
    <scope>NUCLEOTIDE SEQUENCE</scope>
    <source>
        <strain evidence="26">USDA</strain>
    </source>
</reference>
<dbReference type="InterPro" id="IPR006089">
    <property type="entry name" value="Acyl-CoA_DH_CS"/>
</dbReference>
<comment type="cofactor">
    <cofactor evidence="1 22">
        <name>FAD</name>
        <dbReference type="ChEBI" id="CHEBI:57692"/>
    </cofactor>
</comment>
<evidence type="ECO:0000256" key="15">
    <source>
        <dbReference type="ARBA" id="ARBA00048235"/>
    </source>
</evidence>
<feature type="domain" description="Acyl-CoA dehydrogenase/oxidase C-terminal" evidence="23">
    <location>
        <begin position="186"/>
        <end position="333"/>
    </location>
</feature>
<evidence type="ECO:0000313" key="28">
    <source>
        <dbReference type="Proteomes" id="UP000009046"/>
    </source>
</evidence>
<dbReference type="VEuPathDB" id="VectorBase:PHUM226980"/>
<evidence type="ECO:0000256" key="12">
    <source>
        <dbReference type="ARBA" id="ARBA00039850"/>
    </source>
</evidence>
<dbReference type="EMBL" id="DS235199">
    <property type="protein sequence ID" value="EEB13160.1"/>
    <property type="molecule type" value="Genomic_DNA"/>
</dbReference>
<dbReference type="EMBL" id="AAZO01002642">
    <property type="status" value="NOT_ANNOTATED_CDS"/>
    <property type="molecule type" value="Genomic_DNA"/>
</dbReference>
<dbReference type="Gene3D" id="1.20.140.10">
    <property type="entry name" value="Butyryl-CoA Dehydrogenase, subunit A, domain 3"/>
    <property type="match status" value="1"/>
</dbReference>
<evidence type="ECO:0000256" key="10">
    <source>
        <dbReference type="ARBA" id="ARBA00037895"/>
    </source>
</evidence>
<dbReference type="AlphaFoldDB" id="E0VIF4"/>
<dbReference type="InterPro" id="IPR036250">
    <property type="entry name" value="AcylCo_DH-like_C"/>
</dbReference>
<organism>
    <name type="scientific">Pediculus humanus subsp. corporis</name>
    <name type="common">Body louse</name>
    <dbReference type="NCBI Taxonomy" id="121224"/>
    <lineage>
        <taxon>Eukaryota</taxon>
        <taxon>Metazoa</taxon>
        <taxon>Ecdysozoa</taxon>
        <taxon>Arthropoda</taxon>
        <taxon>Hexapoda</taxon>
        <taxon>Insecta</taxon>
        <taxon>Pterygota</taxon>
        <taxon>Neoptera</taxon>
        <taxon>Paraneoptera</taxon>
        <taxon>Psocodea</taxon>
        <taxon>Troctomorpha</taxon>
        <taxon>Phthiraptera</taxon>
        <taxon>Anoplura</taxon>
        <taxon>Pediculidae</taxon>
        <taxon>Pediculus</taxon>
    </lineage>
</organism>
<dbReference type="InterPro" id="IPR009075">
    <property type="entry name" value="AcylCo_DH/oxidase_C"/>
</dbReference>
<comment type="catalytic activity">
    <reaction evidence="20">
        <text>(2S)-2-methylbutanoyl-CoA + oxidized [electron-transfer flavoprotein] + H(+) = (2E)-2-methylbut-2-enoyl-CoA + reduced [electron-transfer flavoprotein]</text>
        <dbReference type="Rhea" id="RHEA:48256"/>
        <dbReference type="Rhea" id="RHEA-COMP:10685"/>
        <dbReference type="Rhea" id="RHEA-COMP:10686"/>
        <dbReference type="ChEBI" id="CHEBI:15378"/>
        <dbReference type="ChEBI" id="CHEBI:57337"/>
        <dbReference type="ChEBI" id="CHEBI:57692"/>
        <dbReference type="ChEBI" id="CHEBI:58307"/>
        <dbReference type="ChEBI" id="CHEBI:88166"/>
    </reaction>
    <physiologicalReaction direction="left-to-right" evidence="20">
        <dbReference type="Rhea" id="RHEA:48257"/>
    </physiologicalReaction>
</comment>
<comment type="pathway">
    <text evidence="2">Lipid metabolism; mitochondrial fatty acid beta-oxidation.</text>
</comment>
<dbReference type="GO" id="GO:0050660">
    <property type="term" value="F:flavin adenine dinucleotide binding"/>
    <property type="evidence" value="ECO:0007669"/>
    <property type="project" value="InterPro"/>
</dbReference>
<evidence type="ECO:0000313" key="26">
    <source>
        <dbReference type="EMBL" id="EEB13160.1"/>
    </source>
</evidence>
<dbReference type="FunFam" id="1.10.540.10:FF:000026">
    <property type="entry name" value="Acyl-CoA dehydrogenase medium chain"/>
    <property type="match status" value="1"/>
</dbReference>
<keyword evidence="8 22" id="KW-0560">Oxidoreductase</keyword>
<evidence type="ECO:0000256" key="4">
    <source>
        <dbReference type="ARBA" id="ARBA00011881"/>
    </source>
</evidence>
<dbReference type="Gene3D" id="1.10.540.10">
    <property type="entry name" value="Acyl-CoA dehydrogenase/oxidase, N-terminal domain"/>
    <property type="match status" value="1"/>
</dbReference>
<feature type="domain" description="Acyl-CoA dehydrogenase/oxidase N-terminal" evidence="25">
    <location>
        <begin position="2"/>
        <end position="77"/>
    </location>
</feature>
<comment type="pathway">
    <text evidence="10">Amino-acid degradation; L-isoleucine degradation.</text>
</comment>
<dbReference type="Proteomes" id="UP000009046">
    <property type="component" value="Unassembled WGS sequence"/>
</dbReference>
<gene>
    <name evidence="27" type="primary">8238647</name>
    <name evidence="26" type="ORF">Phum_PHUM226980</name>
</gene>
<dbReference type="PROSITE" id="PS00072">
    <property type="entry name" value="ACYL_COA_DH_1"/>
    <property type="match status" value="1"/>
</dbReference>
<dbReference type="InterPro" id="IPR006091">
    <property type="entry name" value="Acyl-CoA_Oxase/DH_mid-dom"/>
</dbReference>
<keyword evidence="5 22" id="KW-0285">Flavoprotein</keyword>
<dbReference type="Gene3D" id="2.40.110.10">
    <property type="entry name" value="Butyryl-CoA Dehydrogenase, subunit A, domain 2"/>
    <property type="match status" value="1"/>
</dbReference>
<evidence type="ECO:0000256" key="22">
    <source>
        <dbReference type="RuleBase" id="RU362125"/>
    </source>
</evidence>
<evidence type="ECO:0000259" key="24">
    <source>
        <dbReference type="Pfam" id="PF02770"/>
    </source>
</evidence>
<sequence>MKTTVAKFAAEKLAPHVKKMDEDGYMPENVIQMLFENGLMGIEVPLDFGGSGCSFTTTVLVIEELSKIDPSVAILVGSFCLTEPYSGSDAFAMKTSAKQEGDYFILNGSKMWISNSDIAKFFIVFANADSSKGYRGITTFLVERDAPGLSVGKKENKLGIRASGTCQVNFDNVKIHKSAVLGELYQGYKYAAGFLNESRIGVAAQMLGLAQGCFDVTIPYTLERKQFGHKIFDFQAMQHQIADIAVKLECSRLLVYNASRRVEAGISFAKEASMAKFYVTEMAHEVTKRCIDWIGGVGFTKDFPQEKFYRDCKIGTIYEGTSNIQLNTIAKFLKKEFS</sequence>
<dbReference type="InterPro" id="IPR046373">
    <property type="entry name" value="Acyl-CoA_Oxase/DH_mid-dom_sf"/>
</dbReference>
<keyword evidence="28" id="KW-1185">Reference proteome</keyword>
<dbReference type="InterPro" id="IPR009100">
    <property type="entry name" value="AcylCoA_DH/oxidase_NM_dom_sf"/>
</dbReference>
<dbReference type="HOGENOM" id="CLU_018204_0_0_1"/>
<dbReference type="EMBL" id="AAZO01002643">
    <property type="status" value="NOT_ANNOTATED_CDS"/>
    <property type="molecule type" value="Genomic_DNA"/>
</dbReference>
<evidence type="ECO:0000256" key="20">
    <source>
        <dbReference type="ARBA" id="ARBA00049552"/>
    </source>
</evidence>
<dbReference type="SUPFAM" id="SSF56645">
    <property type="entry name" value="Acyl-CoA dehydrogenase NM domain-like"/>
    <property type="match status" value="1"/>
</dbReference>
<accession>E0VIF4</accession>
<dbReference type="OMA" id="ADFALVW"/>
<evidence type="ECO:0000256" key="3">
    <source>
        <dbReference type="ARBA" id="ARBA00009347"/>
    </source>
</evidence>
<feature type="domain" description="Acyl-CoA oxidase/dehydrogenase middle" evidence="24">
    <location>
        <begin position="78"/>
        <end position="173"/>
    </location>
</feature>
<reference evidence="26" key="2">
    <citation type="submission" date="2007-04" db="EMBL/GenBank/DDBJ databases">
        <title>The genome of the human body louse.</title>
        <authorList>
            <consortium name="The Human Body Louse Genome Consortium"/>
            <person name="Kirkness E."/>
            <person name="Walenz B."/>
            <person name="Hass B."/>
            <person name="Bruggner R."/>
            <person name="Strausberg R."/>
        </authorList>
    </citation>
    <scope>NUCLEOTIDE SEQUENCE</scope>
    <source>
        <strain evidence="26">USDA</strain>
    </source>
</reference>
<evidence type="ECO:0000313" key="27">
    <source>
        <dbReference type="EnsemblMetazoa" id="PHUM226980-PA"/>
    </source>
</evidence>
<comment type="similarity">
    <text evidence="3 22">Belongs to the acyl-CoA dehydrogenase family.</text>
</comment>
<evidence type="ECO:0000256" key="7">
    <source>
        <dbReference type="ARBA" id="ARBA00022832"/>
    </source>
</evidence>
<evidence type="ECO:0000256" key="8">
    <source>
        <dbReference type="ARBA" id="ARBA00023002"/>
    </source>
</evidence>
<comment type="subunit">
    <text evidence="4">Homotetramer.</text>
</comment>
<dbReference type="EC" id="1.3.8.5" evidence="11"/>
<comment type="catalytic activity">
    <reaction evidence="15">
        <text>2-methylbutanoyl-CoA + oxidized [electron-transfer flavoprotein] + H(+) = (2E)-2-methylbut-2-enoyl-CoA + reduced [electron-transfer flavoprotein]</text>
        <dbReference type="Rhea" id="RHEA:43780"/>
        <dbReference type="Rhea" id="RHEA-COMP:10685"/>
        <dbReference type="Rhea" id="RHEA-COMP:10686"/>
        <dbReference type="ChEBI" id="CHEBI:15378"/>
        <dbReference type="ChEBI" id="CHEBI:57336"/>
        <dbReference type="ChEBI" id="CHEBI:57337"/>
        <dbReference type="ChEBI" id="CHEBI:57692"/>
        <dbReference type="ChEBI" id="CHEBI:58307"/>
        <dbReference type="EC" id="1.3.8.5"/>
    </reaction>
    <physiologicalReaction direction="left-to-right" evidence="15">
        <dbReference type="Rhea" id="RHEA:43781"/>
    </physiologicalReaction>
</comment>
<dbReference type="OrthoDB" id="10262177at2759"/>
<comment type="catalytic activity">
    <reaction evidence="16">
        <text>valproyl-CoA + oxidized [electron-transfer flavoprotein] + H(+) = (2E)-2-propylpent-2-enoyl-CoA + reduced [electron-transfer flavoprotein]</text>
        <dbReference type="Rhea" id="RHEA:65344"/>
        <dbReference type="Rhea" id="RHEA-COMP:10685"/>
        <dbReference type="Rhea" id="RHEA-COMP:10686"/>
        <dbReference type="ChEBI" id="CHEBI:15378"/>
        <dbReference type="ChEBI" id="CHEBI:57692"/>
        <dbReference type="ChEBI" id="CHEBI:58307"/>
        <dbReference type="ChEBI" id="CHEBI:156457"/>
        <dbReference type="ChEBI" id="CHEBI:156458"/>
    </reaction>
    <physiologicalReaction direction="left-to-right" evidence="16">
        <dbReference type="Rhea" id="RHEA:65345"/>
    </physiologicalReaction>
</comment>
<dbReference type="InterPro" id="IPR013786">
    <property type="entry name" value="AcylCoA_DH/ox_N"/>
</dbReference>
<dbReference type="KEGG" id="phu:Phum_PHUM226980"/>
<evidence type="ECO:0000256" key="11">
    <source>
        <dbReference type="ARBA" id="ARBA00039036"/>
    </source>
</evidence>
<dbReference type="InParanoid" id="E0VIF4"/>
<dbReference type="RefSeq" id="XP_002425898.1">
    <property type="nucleotide sequence ID" value="XM_002425853.1"/>
</dbReference>
<reference evidence="27" key="3">
    <citation type="submission" date="2020-05" db="UniProtKB">
        <authorList>
            <consortium name="EnsemblMetazoa"/>
        </authorList>
    </citation>
    <scope>IDENTIFICATION</scope>
    <source>
        <strain evidence="27">USDA</strain>
    </source>
</reference>
<dbReference type="GO" id="GO:0003853">
    <property type="term" value="F:short-chain 2-methyl fatty acyl-CoA dehydrogenase activity"/>
    <property type="evidence" value="ECO:0007669"/>
    <property type="project" value="UniProtKB-EC"/>
</dbReference>
<dbReference type="InterPro" id="IPR037069">
    <property type="entry name" value="AcylCoA_DH/ox_N_sf"/>
</dbReference>
<evidence type="ECO:0000256" key="17">
    <source>
        <dbReference type="ARBA" id="ARBA00048592"/>
    </source>
</evidence>
<evidence type="ECO:0000256" key="1">
    <source>
        <dbReference type="ARBA" id="ARBA00001974"/>
    </source>
</evidence>
<dbReference type="GeneID" id="8238647"/>
<evidence type="ECO:0000256" key="2">
    <source>
        <dbReference type="ARBA" id="ARBA00005198"/>
    </source>
</evidence>
<keyword evidence="6 22" id="KW-0274">FAD</keyword>
<dbReference type="PANTHER" id="PTHR43884:SF1">
    <property type="entry name" value="SHORT_BRANCHED CHAIN SPECIFIC ACYL-COA DEHYDROGENASE, MITOCHONDRIAL"/>
    <property type="match status" value="1"/>
</dbReference>
<dbReference type="Pfam" id="PF02770">
    <property type="entry name" value="Acyl-CoA_dh_M"/>
    <property type="match status" value="1"/>
</dbReference>
<evidence type="ECO:0000256" key="19">
    <source>
        <dbReference type="ARBA" id="ARBA00049192"/>
    </source>
</evidence>
<protein>
    <recommendedName>
        <fullName evidence="12">Short/branched chain specific acyl-CoA dehydrogenase, mitochondrial</fullName>
        <ecNumber evidence="11">1.3.8.5</ecNumber>
    </recommendedName>
    <alternativeName>
        <fullName evidence="14">2-methyl branched chain acyl-CoA dehydrogenase</fullName>
    </alternativeName>
    <alternativeName>
        <fullName evidence="13">2-methylbutyryl-coenzyme A dehydrogenase</fullName>
    </alternativeName>
</protein>
<dbReference type="GO" id="GO:0005739">
    <property type="term" value="C:mitochondrion"/>
    <property type="evidence" value="ECO:0007669"/>
    <property type="project" value="TreeGrafter"/>
</dbReference>
<dbReference type="eggNOG" id="KOG0139">
    <property type="taxonomic scope" value="Eukaryota"/>
</dbReference>
<comment type="catalytic activity">
    <reaction evidence="21">
        <text>2-methylpropanoyl-CoA + oxidized [electron-transfer flavoprotein] + H(+) = 2-methylpropenoyl-CoA + reduced [electron-transfer flavoprotein]</text>
        <dbReference type="Rhea" id="RHEA:44180"/>
        <dbReference type="Rhea" id="RHEA-COMP:10685"/>
        <dbReference type="Rhea" id="RHEA-COMP:10686"/>
        <dbReference type="ChEBI" id="CHEBI:15378"/>
        <dbReference type="ChEBI" id="CHEBI:57338"/>
        <dbReference type="ChEBI" id="CHEBI:57692"/>
        <dbReference type="ChEBI" id="CHEBI:58307"/>
        <dbReference type="ChEBI" id="CHEBI:62500"/>
    </reaction>
    <physiologicalReaction direction="left-to-right" evidence="21">
        <dbReference type="Rhea" id="RHEA:44181"/>
    </physiologicalReaction>
</comment>
<name>E0VIF4_PEDHC</name>
<dbReference type="STRING" id="121224.E0VIF4"/>
<dbReference type="CTD" id="8238647"/>
<evidence type="ECO:0000256" key="5">
    <source>
        <dbReference type="ARBA" id="ARBA00022630"/>
    </source>
</evidence>
<comment type="catalytic activity">
    <reaction evidence="17">
        <text>(2R)-2-methylbutanoyl-CoA + oxidized [electron-transfer flavoprotein] + H(+) = ethylacryloyl-CoA + reduced [electron-transfer flavoprotein]</text>
        <dbReference type="Rhea" id="RHEA:65296"/>
        <dbReference type="Rhea" id="RHEA-COMP:10685"/>
        <dbReference type="Rhea" id="RHEA-COMP:10686"/>
        <dbReference type="ChEBI" id="CHEBI:15378"/>
        <dbReference type="ChEBI" id="CHEBI:57692"/>
        <dbReference type="ChEBI" id="CHEBI:58307"/>
        <dbReference type="ChEBI" id="CHEBI:156439"/>
        <dbReference type="ChEBI" id="CHEBI:156440"/>
    </reaction>
    <physiologicalReaction direction="left-to-right" evidence="17">
        <dbReference type="Rhea" id="RHEA:65297"/>
    </physiologicalReaction>
</comment>
<dbReference type="FunFam" id="1.20.140.10:FF:000002">
    <property type="entry name" value="Acyl-CoA dehydrogenase short/branched chain"/>
    <property type="match status" value="1"/>
</dbReference>
<evidence type="ECO:0000256" key="13">
    <source>
        <dbReference type="ARBA" id="ARBA00041537"/>
    </source>
</evidence>
<proteinExistence type="inferred from homology"/>
<evidence type="ECO:0000256" key="16">
    <source>
        <dbReference type="ARBA" id="ARBA00048307"/>
    </source>
</evidence>
<dbReference type="PROSITE" id="PS00073">
    <property type="entry name" value="ACYL_COA_DH_2"/>
    <property type="match status" value="1"/>
</dbReference>
<evidence type="ECO:0000256" key="18">
    <source>
        <dbReference type="ARBA" id="ARBA00049096"/>
    </source>
</evidence>
<comment type="catalytic activity">
    <reaction evidence="18">
        <text>butanoyl-CoA + oxidized [electron-transfer flavoprotein] + H(+) = (2E)-butenoyl-CoA + reduced [electron-transfer flavoprotein]</text>
        <dbReference type="Rhea" id="RHEA:24004"/>
        <dbReference type="Rhea" id="RHEA-COMP:10685"/>
        <dbReference type="Rhea" id="RHEA-COMP:10686"/>
        <dbReference type="ChEBI" id="CHEBI:15378"/>
        <dbReference type="ChEBI" id="CHEBI:57332"/>
        <dbReference type="ChEBI" id="CHEBI:57371"/>
        <dbReference type="ChEBI" id="CHEBI:57692"/>
        <dbReference type="ChEBI" id="CHEBI:58307"/>
    </reaction>
    <physiologicalReaction direction="left-to-right" evidence="18">
        <dbReference type="Rhea" id="RHEA:24005"/>
    </physiologicalReaction>
</comment>
<evidence type="ECO:0000259" key="23">
    <source>
        <dbReference type="Pfam" id="PF00441"/>
    </source>
</evidence>
<dbReference type="FunFam" id="2.40.110.10:FF:000001">
    <property type="entry name" value="Acyl-CoA dehydrogenase, mitochondrial"/>
    <property type="match status" value="1"/>
</dbReference>
<dbReference type="EnsemblMetazoa" id="PHUM226980-RA">
    <property type="protein sequence ID" value="PHUM226980-PA"/>
    <property type="gene ID" value="PHUM226980"/>
</dbReference>
<keyword evidence="9" id="KW-0443">Lipid metabolism</keyword>
<dbReference type="GO" id="GO:0006631">
    <property type="term" value="P:fatty acid metabolic process"/>
    <property type="evidence" value="ECO:0007669"/>
    <property type="project" value="UniProtKB-KW"/>
</dbReference>
<comment type="catalytic activity">
    <reaction evidence="19">
        <text>hexanoyl-CoA + oxidized [electron-transfer flavoprotein] + H(+) = (2E)-hexenoyl-CoA + reduced [electron-transfer flavoprotein]</text>
        <dbReference type="Rhea" id="RHEA:43464"/>
        <dbReference type="Rhea" id="RHEA-COMP:10685"/>
        <dbReference type="Rhea" id="RHEA-COMP:10686"/>
        <dbReference type="ChEBI" id="CHEBI:15378"/>
        <dbReference type="ChEBI" id="CHEBI:57692"/>
        <dbReference type="ChEBI" id="CHEBI:58307"/>
        <dbReference type="ChEBI" id="CHEBI:62077"/>
        <dbReference type="ChEBI" id="CHEBI:62620"/>
    </reaction>
    <physiologicalReaction direction="left-to-right" evidence="19">
        <dbReference type="Rhea" id="RHEA:43465"/>
    </physiologicalReaction>
</comment>
<evidence type="ECO:0000256" key="14">
    <source>
        <dbReference type="ARBA" id="ARBA00042821"/>
    </source>
</evidence>
<evidence type="ECO:0000256" key="9">
    <source>
        <dbReference type="ARBA" id="ARBA00023098"/>
    </source>
</evidence>
<keyword evidence="7" id="KW-0276">Fatty acid metabolism</keyword>
<evidence type="ECO:0000256" key="21">
    <source>
        <dbReference type="ARBA" id="ARBA00051903"/>
    </source>
</evidence>
<dbReference type="Pfam" id="PF02771">
    <property type="entry name" value="Acyl-CoA_dh_N"/>
    <property type="match status" value="1"/>
</dbReference>
<evidence type="ECO:0000256" key="6">
    <source>
        <dbReference type="ARBA" id="ARBA00022827"/>
    </source>
</evidence>
<dbReference type="SUPFAM" id="SSF47203">
    <property type="entry name" value="Acyl-CoA dehydrogenase C-terminal domain-like"/>
    <property type="match status" value="1"/>
</dbReference>